<dbReference type="Proteomes" id="UP001501563">
    <property type="component" value="Unassembled WGS sequence"/>
</dbReference>
<dbReference type="EMBL" id="BAAAZA010000026">
    <property type="protein sequence ID" value="GAA3889988.1"/>
    <property type="molecule type" value="Genomic_DNA"/>
</dbReference>
<reference evidence="2" key="1">
    <citation type="journal article" date="2019" name="Int. J. Syst. Evol. Microbiol.">
        <title>The Global Catalogue of Microorganisms (GCM) 10K type strain sequencing project: providing services to taxonomists for standard genome sequencing and annotation.</title>
        <authorList>
            <consortium name="The Broad Institute Genomics Platform"/>
            <consortium name="The Broad Institute Genome Sequencing Center for Infectious Disease"/>
            <person name="Wu L."/>
            <person name="Ma J."/>
        </authorList>
    </citation>
    <scope>NUCLEOTIDE SEQUENCE [LARGE SCALE GENOMIC DNA]</scope>
    <source>
        <strain evidence="2">JCM 16578</strain>
    </source>
</reference>
<keyword evidence="2" id="KW-1185">Reference proteome</keyword>
<accession>A0ABP7KY94</accession>
<proteinExistence type="predicted"/>
<organism evidence="1 2">
    <name type="scientific">Streptomyces lannensis</name>
    <dbReference type="NCBI Taxonomy" id="766498"/>
    <lineage>
        <taxon>Bacteria</taxon>
        <taxon>Bacillati</taxon>
        <taxon>Actinomycetota</taxon>
        <taxon>Actinomycetes</taxon>
        <taxon>Kitasatosporales</taxon>
        <taxon>Streptomycetaceae</taxon>
        <taxon>Streptomyces</taxon>
    </lineage>
</organism>
<sequence>MCSLVAFSPTAAHAQPPNLPDSANADGYLYAYNDPELEGTRCRWAGSAGTWGSCENEASSLWNNGYYGIDAVDLYWGEFHTGAHACISRGDIWGDLSGGQYHFTYGQGLSGFGDNVNDNIASHQWVEYCSQG</sequence>
<name>A0ABP7KY94_9ACTN</name>
<protein>
    <submittedName>
        <fullName evidence="1">Uncharacterized protein</fullName>
    </submittedName>
</protein>
<evidence type="ECO:0000313" key="2">
    <source>
        <dbReference type="Proteomes" id="UP001501563"/>
    </source>
</evidence>
<dbReference type="Pfam" id="PF03995">
    <property type="entry name" value="Inhibitor_I36"/>
    <property type="match status" value="1"/>
</dbReference>
<comment type="caution">
    <text evidence="1">The sequence shown here is derived from an EMBL/GenBank/DDBJ whole genome shotgun (WGS) entry which is preliminary data.</text>
</comment>
<gene>
    <name evidence="1" type="ORF">GCM10022207_66860</name>
</gene>
<evidence type="ECO:0000313" key="1">
    <source>
        <dbReference type="EMBL" id="GAA3889988.1"/>
    </source>
</evidence>